<reference evidence="3" key="1">
    <citation type="journal article" date="2019" name="Int. J. Syst. Evol. Microbiol.">
        <title>The Global Catalogue of Microorganisms (GCM) 10K type strain sequencing project: providing services to taxonomists for standard genome sequencing and annotation.</title>
        <authorList>
            <consortium name="The Broad Institute Genomics Platform"/>
            <consortium name="The Broad Institute Genome Sequencing Center for Infectious Disease"/>
            <person name="Wu L."/>
            <person name="Ma J."/>
        </authorList>
    </citation>
    <scope>NUCLEOTIDE SEQUENCE [LARGE SCALE GENOMIC DNA]</scope>
    <source>
        <strain evidence="3">CGMCC 4.7367</strain>
    </source>
</reference>
<feature type="transmembrane region" description="Helical" evidence="1">
    <location>
        <begin position="37"/>
        <end position="55"/>
    </location>
</feature>
<evidence type="ECO:0000256" key="1">
    <source>
        <dbReference type="SAM" id="Phobius"/>
    </source>
</evidence>
<organism evidence="2 3">
    <name type="scientific">Lentzea cavernae</name>
    <dbReference type="NCBI Taxonomy" id="2020703"/>
    <lineage>
        <taxon>Bacteria</taxon>
        <taxon>Bacillati</taxon>
        <taxon>Actinomycetota</taxon>
        <taxon>Actinomycetes</taxon>
        <taxon>Pseudonocardiales</taxon>
        <taxon>Pseudonocardiaceae</taxon>
        <taxon>Lentzea</taxon>
    </lineage>
</organism>
<keyword evidence="3" id="KW-1185">Reference proteome</keyword>
<feature type="transmembrane region" description="Helical" evidence="1">
    <location>
        <begin position="12"/>
        <end position="31"/>
    </location>
</feature>
<keyword evidence="1" id="KW-0812">Transmembrane</keyword>
<dbReference type="Proteomes" id="UP000605568">
    <property type="component" value="Unassembled WGS sequence"/>
</dbReference>
<gene>
    <name evidence="2" type="ORF">GCM10017774_77640</name>
</gene>
<proteinExistence type="predicted"/>
<comment type="caution">
    <text evidence="2">The sequence shown here is derived from an EMBL/GenBank/DDBJ whole genome shotgun (WGS) entry which is preliminary data.</text>
</comment>
<name>A0ABQ3MSP3_9PSEU</name>
<dbReference type="EMBL" id="BNAR01000018">
    <property type="protein sequence ID" value="GHH57686.1"/>
    <property type="molecule type" value="Genomic_DNA"/>
</dbReference>
<feature type="transmembrane region" description="Helical" evidence="1">
    <location>
        <begin position="62"/>
        <end position="80"/>
    </location>
</feature>
<dbReference type="RefSeq" id="WP_191304401.1">
    <property type="nucleotide sequence ID" value="NZ_BNAR01000018.1"/>
</dbReference>
<accession>A0ABQ3MSP3</accession>
<keyword evidence="1" id="KW-1133">Transmembrane helix</keyword>
<sequence length="119" mass="12535">MTRLVLGREPAYWLALISGLVAFVSSAVFPLTTEQQGVVNACAAALFGLITIGFLDKERSVAAIVGFFKALIAVGLAFGLSLSPEVQSTAMVVVELVLTGVLVRPNVEPKVKADYALAR</sequence>
<evidence type="ECO:0000313" key="2">
    <source>
        <dbReference type="EMBL" id="GHH57686.1"/>
    </source>
</evidence>
<evidence type="ECO:0000313" key="3">
    <source>
        <dbReference type="Proteomes" id="UP000605568"/>
    </source>
</evidence>
<protein>
    <submittedName>
        <fullName evidence="2">Uncharacterized protein</fullName>
    </submittedName>
</protein>
<keyword evidence="1" id="KW-0472">Membrane</keyword>